<dbReference type="AlphaFoldDB" id="A0AAV0SXN0"/>
<name>A0AAV0SXN0_9STRA</name>
<evidence type="ECO:0000313" key="3">
    <source>
        <dbReference type="Proteomes" id="UP001162029"/>
    </source>
</evidence>
<organism evidence="2 3">
    <name type="scientific">Peronospora destructor</name>
    <dbReference type="NCBI Taxonomy" id="86335"/>
    <lineage>
        <taxon>Eukaryota</taxon>
        <taxon>Sar</taxon>
        <taxon>Stramenopiles</taxon>
        <taxon>Oomycota</taxon>
        <taxon>Peronosporomycetes</taxon>
        <taxon>Peronosporales</taxon>
        <taxon>Peronosporaceae</taxon>
        <taxon>Peronospora</taxon>
    </lineage>
</organism>
<keyword evidence="3" id="KW-1185">Reference proteome</keyword>
<proteinExistence type="predicted"/>
<dbReference type="EMBL" id="CANTFM010000057">
    <property type="protein sequence ID" value="CAI5710029.1"/>
    <property type="molecule type" value="Genomic_DNA"/>
</dbReference>
<sequence length="86" mass="9758">MDSVRAKHAVELEAKRKKLEEIRKRKAAIRAAEELSSASASIHEVIGQQENKFDDFIQNILKTSVEKEISKDDDEHDVKGGEKLIQ</sequence>
<keyword evidence="1" id="KW-0175">Coiled coil</keyword>
<accession>A0AAV0SXN0</accession>
<evidence type="ECO:0000256" key="1">
    <source>
        <dbReference type="SAM" id="Coils"/>
    </source>
</evidence>
<comment type="caution">
    <text evidence="2">The sequence shown here is derived from an EMBL/GenBank/DDBJ whole genome shotgun (WGS) entry which is preliminary data.</text>
</comment>
<evidence type="ECO:0000313" key="2">
    <source>
        <dbReference type="EMBL" id="CAI5710029.1"/>
    </source>
</evidence>
<gene>
    <name evidence="2" type="ORF">PDE001_LOCUS368</name>
</gene>
<feature type="coiled-coil region" evidence="1">
    <location>
        <begin position="5"/>
        <end position="32"/>
    </location>
</feature>
<dbReference type="Proteomes" id="UP001162029">
    <property type="component" value="Unassembled WGS sequence"/>
</dbReference>
<protein>
    <submittedName>
        <fullName evidence="2">Uncharacterized protein</fullName>
    </submittedName>
</protein>
<reference evidence="2" key="1">
    <citation type="submission" date="2022-12" db="EMBL/GenBank/DDBJ databases">
        <authorList>
            <person name="Webb A."/>
        </authorList>
    </citation>
    <scope>NUCLEOTIDE SEQUENCE</scope>
    <source>
        <strain evidence="2">Pd1</strain>
    </source>
</reference>